<protein>
    <submittedName>
        <fullName evidence="1">Uncharacterized protein</fullName>
    </submittedName>
</protein>
<dbReference type="AlphaFoldDB" id="A0A0L0GCA1"/>
<organism evidence="1 2">
    <name type="scientific">Sphaeroforma arctica JP610</name>
    <dbReference type="NCBI Taxonomy" id="667725"/>
    <lineage>
        <taxon>Eukaryota</taxon>
        <taxon>Ichthyosporea</taxon>
        <taxon>Ichthyophonida</taxon>
        <taxon>Sphaeroforma</taxon>
    </lineage>
</organism>
<accession>A0A0L0GCA1</accession>
<keyword evidence="2" id="KW-1185">Reference proteome</keyword>
<evidence type="ECO:0000313" key="2">
    <source>
        <dbReference type="Proteomes" id="UP000054560"/>
    </source>
</evidence>
<gene>
    <name evidence="1" type="ORF">SARC_01304</name>
</gene>
<name>A0A0L0GCA1_9EUKA</name>
<dbReference type="Proteomes" id="UP000054560">
    <property type="component" value="Unassembled WGS sequence"/>
</dbReference>
<dbReference type="EMBL" id="KQ241647">
    <property type="protein sequence ID" value="KNC86531.1"/>
    <property type="molecule type" value="Genomic_DNA"/>
</dbReference>
<evidence type="ECO:0000313" key="1">
    <source>
        <dbReference type="EMBL" id="KNC86531.1"/>
    </source>
</evidence>
<dbReference type="RefSeq" id="XP_014160433.1">
    <property type="nucleotide sequence ID" value="XM_014304958.1"/>
</dbReference>
<sequence length="74" mass="8320">MVSISALTTTTESSGTMFTRVADVISHWIEEEVEYLADVKDVIVHAFDDIDQEEFSPRGANFDMSFEENSELDA</sequence>
<proteinExistence type="predicted"/>
<dbReference type="GeneID" id="25901808"/>
<reference evidence="1 2" key="1">
    <citation type="submission" date="2011-02" db="EMBL/GenBank/DDBJ databases">
        <title>The Genome Sequence of Sphaeroforma arctica JP610.</title>
        <authorList>
            <consortium name="The Broad Institute Genome Sequencing Platform"/>
            <person name="Russ C."/>
            <person name="Cuomo C."/>
            <person name="Young S.K."/>
            <person name="Zeng Q."/>
            <person name="Gargeya S."/>
            <person name="Alvarado L."/>
            <person name="Berlin A."/>
            <person name="Chapman S.B."/>
            <person name="Chen Z."/>
            <person name="Freedman E."/>
            <person name="Gellesch M."/>
            <person name="Goldberg J."/>
            <person name="Griggs A."/>
            <person name="Gujja S."/>
            <person name="Heilman E."/>
            <person name="Heiman D."/>
            <person name="Howarth C."/>
            <person name="Mehta T."/>
            <person name="Neiman D."/>
            <person name="Pearson M."/>
            <person name="Roberts A."/>
            <person name="Saif S."/>
            <person name="Shea T."/>
            <person name="Shenoy N."/>
            <person name="Sisk P."/>
            <person name="Stolte C."/>
            <person name="Sykes S."/>
            <person name="White J."/>
            <person name="Yandava C."/>
            <person name="Burger G."/>
            <person name="Gray M.W."/>
            <person name="Holland P.W.H."/>
            <person name="King N."/>
            <person name="Lang F.B.F."/>
            <person name="Roger A.J."/>
            <person name="Ruiz-Trillo I."/>
            <person name="Haas B."/>
            <person name="Nusbaum C."/>
            <person name="Birren B."/>
        </authorList>
    </citation>
    <scope>NUCLEOTIDE SEQUENCE [LARGE SCALE GENOMIC DNA]</scope>
    <source>
        <strain evidence="1 2">JP610</strain>
    </source>
</reference>